<proteinExistence type="predicted"/>
<dbReference type="EMBL" id="AP012319">
    <property type="protein sequence ID" value="BAL89384.1"/>
    <property type="molecule type" value="Genomic_DNA"/>
</dbReference>
<dbReference type="RefSeq" id="WP_014444278.1">
    <property type="nucleotide sequence ID" value="NC_017093.1"/>
</dbReference>
<protein>
    <recommendedName>
        <fullName evidence="4">Secreted protein</fullName>
    </recommendedName>
</protein>
<organism evidence="2 3">
    <name type="scientific">Actinoplanes missouriensis (strain ATCC 14538 / DSM 43046 / CBS 188.64 / JCM 3121 / NBRC 102363 / NCIMB 12654 / NRRL B-3342 / UNCC 431)</name>
    <dbReference type="NCBI Taxonomy" id="512565"/>
    <lineage>
        <taxon>Bacteria</taxon>
        <taxon>Bacillati</taxon>
        <taxon>Actinomycetota</taxon>
        <taxon>Actinomycetes</taxon>
        <taxon>Micromonosporales</taxon>
        <taxon>Micromonosporaceae</taxon>
        <taxon>Actinoplanes</taxon>
    </lineage>
</organism>
<evidence type="ECO:0000256" key="1">
    <source>
        <dbReference type="SAM" id="SignalP"/>
    </source>
</evidence>
<dbReference type="eggNOG" id="ENOG5032FKB">
    <property type="taxonomic scope" value="Bacteria"/>
</dbReference>
<dbReference type="KEGG" id="ams:AMIS_41640"/>
<sequence length="140" mass="14884">MNNKLSRLVAVAGAALVAALTVLTPAAASADTASTLAAGCRAAPYSATFSPYFETEAYADLGVYRTTSQCTDINIRSTNSTGYNVCVIFTRYNRCNYTTYVPAGGQWVNAATDVLDGTTFYLRVYKGGANYVVHAGVMDF</sequence>
<evidence type="ECO:0000313" key="3">
    <source>
        <dbReference type="Proteomes" id="UP000007882"/>
    </source>
</evidence>
<evidence type="ECO:0000313" key="2">
    <source>
        <dbReference type="EMBL" id="BAL89384.1"/>
    </source>
</evidence>
<dbReference type="PATRIC" id="fig|512565.3.peg.4146"/>
<evidence type="ECO:0008006" key="4">
    <source>
        <dbReference type="Google" id="ProtNLM"/>
    </source>
</evidence>
<dbReference type="AlphaFoldDB" id="I0H8P7"/>
<keyword evidence="3" id="KW-1185">Reference proteome</keyword>
<dbReference type="OrthoDB" id="4315969at2"/>
<name>I0H8P7_ACTM4</name>
<keyword evidence="1" id="KW-0732">Signal</keyword>
<dbReference type="Proteomes" id="UP000007882">
    <property type="component" value="Chromosome"/>
</dbReference>
<feature type="chain" id="PRO_5003627495" description="Secreted protein" evidence="1">
    <location>
        <begin position="31"/>
        <end position="140"/>
    </location>
</feature>
<gene>
    <name evidence="2" type="ordered locus">AMIS_41640</name>
</gene>
<reference evidence="2 3" key="1">
    <citation type="submission" date="2012-02" db="EMBL/GenBank/DDBJ databases">
        <title>Complete genome sequence of Actinoplanes missouriensis 431 (= NBRC 102363).</title>
        <authorList>
            <person name="Ohnishi Y."/>
            <person name="Ishikawa J."/>
            <person name="Sekine M."/>
            <person name="Hosoyama A."/>
            <person name="Harada T."/>
            <person name="Narita H."/>
            <person name="Hata T."/>
            <person name="Konno Y."/>
            <person name="Tutikane K."/>
            <person name="Fujita N."/>
            <person name="Horinouchi S."/>
            <person name="Hayakawa M."/>
        </authorList>
    </citation>
    <scope>NUCLEOTIDE SEQUENCE [LARGE SCALE GENOMIC DNA]</scope>
    <source>
        <strain evidence="3">ATCC 14538 / DSM 43046 / CBS 188.64 / JCM 3121 / NBRC 102363 / NCIMB 12654 / NRRL B-3342 / UNCC 431</strain>
    </source>
</reference>
<feature type="signal peptide" evidence="1">
    <location>
        <begin position="1"/>
        <end position="30"/>
    </location>
</feature>
<dbReference type="HOGENOM" id="CLU_1693491_0_0_11"/>
<accession>I0H8P7</accession>